<name>A0A6B0UW72_IXORI</name>
<accession>A0A6B0UW72</accession>
<dbReference type="EMBL" id="GIFC01011862">
    <property type="protein sequence ID" value="MXU93945.1"/>
    <property type="molecule type" value="Transcribed_RNA"/>
</dbReference>
<evidence type="ECO:0000313" key="1">
    <source>
        <dbReference type="EMBL" id="MXU93945.1"/>
    </source>
</evidence>
<dbReference type="AlphaFoldDB" id="A0A6B0UW72"/>
<sequence>MQLCFCKALATCVRTQMAESSVWCFCWEMEQRAFIQVGGSGTASHPPWHALKVHLVAPTWIRARGSSGLSGWSHAPHRTDFRALVAVVTVRRCFSAVHRGDPLRMYSTSERPFPLGGSSSKQQHFAILSGRWDCEATQCCSIILYRQRDSLSFK</sequence>
<reference evidence="1" key="1">
    <citation type="submission" date="2019-12" db="EMBL/GenBank/DDBJ databases">
        <title>An insight into the sialome of adult female Ixodes ricinus ticks feeding for 6 days.</title>
        <authorList>
            <person name="Perner J."/>
            <person name="Ribeiro J.M.C."/>
        </authorList>
    </citation>
    <scope>NUCLEOTIDE SEQUENCE</scope>
    <source>
        <strain evidence="1">Semi-engorged</strain>
        <tissue evidence="1">Salivary glands</tissue>
    </source>
</reference>
<proteinExistence type="predicted"/>
<organism evidence="1">
    <name type="scientific">Ixodes ricinus</name>
    <name type="common">Common tick</name>
    <name type="synonym">Acarus ricinus</name>
    <dbReference type="NCBI Taxonomy" id="34613"/>
    <lineage>
        <taxon>Eukaryota</taxon>
        <taxon>Metazoa</taxon>
        <taxon>Ecdysozoa</taxon>
        <taxon>Arthropoda</taxon>
        <taxon>Chelicerata</taxon>
        <taxon>Arachnida</taxon>
        <taxon>Acari</taxon>
        <taxon>Parasitiformes</taxon>
        <taxon>Ixodida</taxon>
        <taxon>Ixodoidea</taxon>
        <taxon>Ixodidae</taxon>
        <taxon>Ixodinae</taxon>
        <taxon>Ixodes</taxon>
    </lineage>
</organism>
<protein>
    <submittedName>
        <fullName evidence="1">Uncharacterized protein</fullName>
    </submittedName>
</protein>